<keyword evidence="9" id="KW-1133">Transmembrane helix</keyword>
<sequence length="261" mass="29046">MSGVGNKRTAGEPGTSVPPEKKTAVEDSGTTVETIKLGGVSSTEELDIRTLQTKNRKLAEMVDQRQAIEDELREHIEKLERRQATDDASLLIVNRYWSQFDENIRIILKRYDLEQGLGDLLAERKALVPEPEPDSDSNQERKDDRERGEGQEPAFSFLATLASSSSEEIESQLQERVESSRRAVSQVVTVYDKLQEKVELLSRKLNSGGEARAGTQGAEGEEQELTFACSFVLYKLAYLLLIKFLGMLISAISSNVTSMAC</sequence>
<evidence type="ECO:0000256" key="9">
    <source>
        <dbReference type="SAM" id="Phobius"/>
    </source>
</evidence>
<dbReference type="InterPro" id="IPR058643">
    <property type="entry name" value="BRE1-like_CC"/>
</dbReference>
<name>A0A7J7VSG1_RHIFE</name>
<gene>
    <name evidence="11" type="ORF">mRhiFer1_014489</name>
</gene>
<feature type="compositionally biased region" description="Basic and acidic residues" evidence="8">
    <location>
        <begin position="138"/>
        <end position="150"/>
    </location>
</feature>
<evidence type="ECO:0000313" key="12">
    <source>
        <dbReference type="Proteomes" id="UP000585614"/>
    </source>
</evidence>
<keyword evidence="5 6" id="KW-0539">Nucleus</keyword>
<evidence type="ECO:0000256" key="6">
    <source>
        <dbReference type="RuleBase" id="RU365038"/>
    </source>
</evidence>
<keyword evidence="4 6" id="KW-0862">Zinc</keyword>
<dbReference type="Pfam" id="PF26095">
    <property type="entry name" value="CC_Bre1"/>
    <property type="match status" value="1"/>
</dbReference>
<evidence type="ECO:0000256" key="5">
    <source>
        <dbReference type="ARBA" id="ARBA00023242"/>
    </source>
</evidence>
<evidence type="ECO:0000256" key="3">
    <source>
        <dbReference type="ARBA" id="ARBA00022771"/>
    </source>
</evidence>
<dbReference type="Proteomes" id="UP000585614">
    <property type="component" value="Unassembled WGS sequence"/>
</dbReference>
<comment type="pathway">
    <text evidence="6">Protein modification; protein ubiquitination.</text>
</comment>
<comment type="subunit">
    <text evidence="6">Component of the RNF20/40 complex (also known as BRE1 complex) probably composed of 2 copies of RNF20/BRE1A and 2 copies of RNF40/BRE1B. Interacts with UBE2E1/UBCH6.</text>
</comment>
<evidence type="ECO:0000256" key="8">
    <source>
        <dbReference type="SAM" id="MobiDB-lite"/>
    </source>
</evidence>
<organism evidence="11 12">
    <name type="scientific">Rhinolophus ferrumequinum</name>
    <name type="common">Greater horseshoe bat</name>
    <dbReference type="NCBI Taxonomy" id="59479"/>
    <lineage>
        <taxon>Eukaryota</taxon>
        <taxon>Metazoa</taxon>
        <taxon>Chordata</taxon>
        <taxon>Craniata</taxon>
        <taxon>Vertebrata</taxon>
        <taxon>Euteleostomi</taxon>
        <taxon>Mammalia</taxon>
        <taxon>Eutheria</taxon>
        <taxon>Laurasiatheria</taxon>
        <taxon>Chiroptera</taxon>
        <taxon>Yinpterochiroptera</taxon>
        <taxon>Rhinolophoidea</taxon>
        <taxon>Rhinolophidae</taxon>
        <taxon>Rhinolophinae</taxon>
        <taxon>Rhinolophus</taxon>
    </lineage>
</organism>
<dbReference type="PANTHER" id="PTHR23163:SF2">
    <property type="entry name" value="E3 UBIQUITIN-PROTEIN LIGASE BRE1A"/>
    <property type="match status" value="1"/>
</dbReference>
<keyword evidence="6 7" id="KW-0175">Coiled coil</keyword>
<dbReference type="GO" id="GO:0016567">
    <property type="term" value="P:protein ubiquitination"/>
    <property type="evidence" value="ECO:0007669"/>
    <property type="project" value="UniProtKB-UniRule"/>
</dbReference>
<feature type="coiled-coil region" evidence="7">
    <location>
        <begin position="51"/>
        <end position="85"/>
    </location>
</feature>
<dbReference type="GO" id="GO:0006325">
    <property type="term" value="P:chromatin organization"/>
    <property type="evidence" value="ECO:0007669"/>
    <property type="project" value="UniProtKB-KW"/>
</dbReference>
<dbReference type="GO" id="GO:0008270">
    <property type="term" value="F:zinc ion binding"/>
    <property type="evidence" value="ECO:0007669"/>
    <property type="project" value="UniProtKB-KW"/>
</dbReference>
<comment type="catalytic activity">
    <reaction evidence="6">
        <text>S-ubiquitinyl-[E2 ubiquitin-conjugating enzyme]-L-cysteine + [acceptor protein]-L-lysine = [E2 ubiquitin-conjugating enzyme]-L-cysteine + N(6)-ubiquitinyl-[acceptor protein]-L-lysine.</text>
        <dbReference type="EC" id="2.3.2.27"/>
    </reaction>
</comment>
<feature type="region of interest" description="Disordered" evidence="8">
    <location>
        <begin position="1"/>
        <end position="30"/>
    </location>
</feature>
<accession>A0A7J7VSG1</accession>
<reference evidence="11 12" key="1">
    <citation type="journal article" date="2020" name="Nature">
        <title>Six reference-quality genomes reveal evolution of bat adaptations.</title>
        <authorList>
            <person name="Jebb D."/>
            <person name="Huang Z."/>
            <person name="Pippel M."/>
            <person name="Hughes G.M."/>
            <person name="Lavrichenko K."/>
            <person name="Devanna P."/>
            <person name="Winkler S."/>
            <person name="Jermiin L.S."/>
            <person name="Skirmuntt E.C."/>
            <person name="Katzourakis A."/>
            <person name="Burkitt-Gray L."/>
            <person name="Ray D.A."/>
            <person name="Sullivan K.A.M."/>
            <person name="Roscito J.G."/>
            <person name="Kirilenko B.M."/>
            <person name="Davalos L.M."/>
            <person name="Corthals A.P."/>
            <person name="Power M.L."/>
            <person name="Jones G."/>
            <person name="Ransome R.D."/>
            <person name="Dechmann D.K.N."/>
            <person name="Locatelli A.G."/>
            <person name="Puechmaille S.J."/>
            <person name="Fedrigo O."/>
            <person name="Jarvis E.D."/>
            <person name="Hiller M."/>
            <person name="Vernes S.C."/>
            <person name="Myers E.W."/>
            <person name="Teeling E.C."/>
        </authorList>
    </citation>
    <scope>NUCLEOTIDE SEQUENCE [LARGE SCALE GENOMIC DNA]</scope>
    <source>
        <strain evidence="11">MRhiFer1</strain>
        <tissue evidence="11">Lung</tissue>
    </source>
</reference>
<keyword evidence="6" id="KW-0833">Ubl conjugation pathway</keyword>
<dbReference type="GO" id="GO:0061630">
    <property type="term" value="F:ubiquitin protein ligase activity"/>
    <property type="evidence" value="ECO:0007669"/>
    <property type="project" value="UniProtKB-EC"/>
</dbReference>
<keyword evidence="9" id="KW-0812">Transmembrane</keyword>
<keyword evidence="6" id="KW-0156">Chromatin regulator</keyword>
<keyword evidence="2 6" id="KW-0479">Metal-binding</keyword>
<dbReference type="InterPro" id="IPR013956">
    <property type="entry name" value="E3_ubiquit_lig_Bre1"/>
</dbReference>
<dbReference type="EMBL" id="JACAGC010000012">
    <property type="protein sequence ID" value="KAF6328049.1"/>
    <property type="molecule type" value="Genomic_DNA"/>
</dbReference>
<dbReference type="UniPathway" id="UPA00143"/>
<dbReference type="AlphaFoldDB" id="A0A7J7VSG1"/>
<keyword evidence="6" id="KW-0808">Transferase</keyword>
<feature type="domain" description="BRE1-like coiled-coil containing" evidence="10">
    <location>
        <begin position="78"/>
        <end position="207"/>
    </location>
</feature>
<proteinExistence type="inferred from homology"/>
<evidence type="ECO:0000256" key="1">
    <source>
        <dbReference type="ARBA" id="ARBA00004123"/>
    </source>
</evidence>
<dbReference type="EC" id="2.3.2.27" evidence="6"/>
<keyword evidence="9" id="KW-0472">Membrane</keyword>
<dbReference type="PANTHER" id="PTHR23163">
    <property type="entry name" value="RING FINGER PROTEIN-RELATED"/>
    <property type="match status" value="1"/>
</dbReference>
<keyword evidence="3 6" id="KW-0863">Zinc-finger</keyword>
<comment type="subcellular location">
    <subcellularLocation>
        <location evidence="1 6">Nucleus</location>
    </subcellularLocation>
</comment>
<feature type="transmembrane region" description="Helical" evidence="9">
    <location>
        <begin position="231"/>
        <end position="252"/>
    </location>
</feature>
<feature type="region of interest" description="Disordered" evidence="8">
    <location>
        <begin position="126"/>
        <end position="150"/>
    </location>
</feature>
<evidence type="ECO:0000259" key="10">
    <source>
        <dbReference type="Pfam" id="PF26095"/>
    </source>
</evidence>
<evidence type="ECO:0000256" key="2">
    <source>
        <dbReference type="ARBA" id="ARBA00022723"/>
    </source>
</evidence>
<dbReference type="GO" id="GO:0033503">
    <property type="term" value="C:HULC complex"/>
    <property type="evidence" value="ECO:0007669"/>
    <property type="project" value="TreeGrafter"/>
</dbReference>
<comment type="caution">
    <text evidence="11">The sequence shown here is derived from an EMBL/GenBank/DDBJ whole genome shotgun (WGS) entry which is preliminary data.</text>
</comment>
<evidence type="ECO:0000313" key="11">
    <source>
        <dbReference type="EMBL" id="KAF6328049.1"/>
    </source>
</evidence>
<dbReference type="GO" id="GO:0005634">
    <property type="term" value="C:nucleus"/>
    <property type="evidence" value="ECO:0007669"/>
    <property type="project" value="UniProtKB-SubCell"/>
</dbReference>
<protein>
    <recommendedName>
        <fullName evidence="6">E3 ubiquitin protein ligase</fullName>
        <ecNumber evidence="6">2.3.2.27</ecNumber>
    </recommendedName>
</protein>
<evidence type="ECO:0000256" key="4">
    <source>
        <dbReference type="ARBA" id="ARBA00022833"/>
    </source>
</evidence>
<comment type="similarity">
    <text evidence="6">Belongs to the BRE1 family.</text>
</comment>
<evidence type="ECO:0000256" key="7">
    <source>
        <dbReference type="SAM" id="Coils"/>
    </source>
</evidence>